<evidence type="ECO:0008006" key="3">
    <source>
        <dbReference type="Google" id="ProtNLM"/>
    </source>
</evidence>
<reference evidence="2" key="1">
    <citation type="submission" date="2017-09" db="EMBL/GenBank/DDBJ databases">
        <title>Depth-based differentiation of microbial function through sediment-hosted aquifers and enrichment of novel symbionts in the deep terrestrial subsurface.</title>
        <authorList>
            <person name="Probst A.J."/>
            <person name="Ladd B."/>
            <person name="Jarett J.K."/>
            <person name="Geller-Mcgrath D.E."/>
            <person name="Sieber C.M.K."/>
            <person name="Emerson J.B."/>
            <person name="Anantharaman K."/>
            <person name="Thomas B.C."/>
            <person name="Malmstrom R."/>
            <person name="Stieglmeier M."/>
            <person name="Klingl A."/>
            <person name="Woyke T."/>
            <person name="Ryan C.M."/>
            <person name="Banfield J.F."/>
        </authorList>
    </citation>
    <scope>NUCLEOTIDE SEQUENCE [LARGE SCALE GENOMIC DNA]</scope>
</reference>
<evidence type="ECO:0000313" key="2">
    <source>
        <dbReference type="Proteomes" id="UP000230344"/>
    </source>
</evidence>
<gene>
    <name evidence="1" type="ORF">COY88_01875</name>
</gene>
<comment type="caution">
    <text evidence="1">The sequence shown here is derived from an EMBL/GenBank/DDBJ whole genome shotgun (WGS) entry which is preliminary data.</text>
</comment>
<organism evidence="1 2">
    <name type="scientific">Candidatus Roizmanbacteria bacterium CG_4_10_14_0_8_um_filter_35_28</name>
    <dbReference type="NCBI Taxonomy" id="1974827"/>
    <lineage>
        <taxon>Bacteria</taxon>
        <taxon>Candidatus Roizmaniibacteriota</taxon>
    </lineage>
</organism>
<dbReference type="Proteomes" id="UP000230344">
    <property type="component" value="Unassembled WGS sequence"/>
</dbReference>
<protein>
    <recommendedName>
        <fullName evidence="3">Transposase</fullName>
    </recommendedName>
</protein>
<accession>A0A2M7QFQ7</accession>
<evidence type="ECO:0000313" key="1">
    <source>
        <dbReference type="EMBL" id="PIY71149.1"/>
    </source>
</evidence>
<dbReference type="EMBL" id="PFLH01000026">
    <property type="protein sequence ID" value="PIY71149.1"/>
    <property type="molecule type" value="Genomic_DNA"/>
</dbReference>
<feature type="non-terminal residue" evidence="1">
    <location>
        <position position="1"/>
    </location>
</feature>
<dbReference type="AlphaFoldDB" id="A0A2M7QFQ7"/>
<proteinExistence type="predicted"/>
<sequence length="95" mass="11304">TNIEKYKAELLAYRNIPQAPLTNNIIEGLNSHLEGRLQKLRSFQTIKHARLWFNGYILKKRFTKFTDCRGKFRYLRGKTVVEMTKKERVTLPLCF</sequence>
<name>A0A2M7QFQ7_9BACT</name>